<evidence type="ECO:0000256" key="1">
    <source>
        <dbReference type="SAM" id="MobiDB-lite"/>
    </source>
</evidence>
<feature type="region of interest" description="Disordered" evidence="1">
    <location>
        <begin position="1"/>
        <end position="21"/>
    </location>
</feature>
<name>A0A5J6TR77_9CAUD</name>
<dbReference type="Proteomes" id="UP000326486">
    <property type="component" value="Segment"/>
</dbReference>
<accession>A0A5J6TR77</accession>
<gene>
    <name evidence="2" type="primary">111</name>
    <name evidence="2" type="ORF">SEA_GILGAMESH_111</name>
</gene>
<dbReference type="RefSeq" id="YP_010754579.1">
    <property type="nucleotide sequence ID" value="NC_073461.1"/>
</dbReference>
<dbReference type="GeneID" id="80019173"/>
<proteinExistence type="predicted"/>
<organism evidence="2 3">
    <name type="scientific">Streptomyces phage Gilgamesh</name>
    <dbReference type="NCBI Taxonomy" id="2599890"/>
    <lineage>
        <taxon>Viruses</taxon>
        <taxon>Duplodnaviria</taxon>
        <taxon>Heunggongvirae</taxon>
        <taxon>Uroviricota</taxon>
        <taxon>Caudoviricetes</taxon>
        <taxon>Gilgameshvirus</taxon>
        <taxon>Gilgameshvirus gilgamesh</taxon>
    </lineage>
</organism>
<reference evidence="2 3" key="1">
    <citation type="submission" date="2019-07" db="EMBL/GenBank/DDBJ databases">
        <authorList>
            <person name="Almisry A."/>
            <person name="Mousa M."/>
            <person name="Gordon L.L."/>
            <person name="Lee M."/>
            <person name="Mandava P."/>
            <person name="Moxley J.T."/>
            <person name="Shaffer C.D."/>
            <person name="Weston-Hafer K.A."/>
            <person name="Garlena R.A."/>
            <person name="Russell D.A."/>
            <person name="Pope W.H."/>
            <person name="Jacobs-Sera D."/>
            <person name="Hatfull G.F."/>
        </authorList>
    </citation>
    <scope>NUCLEOTIDE SEQUENCE [LARGE SCALE GENOMIC DNA]</scope>
</reference>
<keyword evidence="3" id="KW-1185">Reference proteome</keyword>
<dbReference type="EMBL" id="MN234216">
    <property type="protein sequence ID" value="QFG13303.1"/>
    <property type="molecule type" value="Genomic_DNA"/>
</dbReference>
<dbReference type="KEGG" id="vg:80019173"/>
<evidence type="ECO:0000313" key="3">
    <source>
        <dbReference type="Proteomes" id="UP000326486"/>
    </source>
</evidence>
<evidence type="ECO:0000313" key="2">
    <source>
        <dbReference type="EMBL" id="QFG13303.1"/>
    </source>
</evidence>
<sequence>MRWNVTPRRRKPNSGRWRADRTEYARRRPWPLEIPALTAPRPA</sequence>
<protein>
    <submittedName>
        <fullName evidence="2">Uncharacterized protein</fullName>
    </submittedName>
</protein>